<organism evidence="1 2">
    <name type="scientific">Neisseria animalis</name>
    <dbReference type="NCBI Taxonomy" id="492"/>
    <lineage>
        <taxon>Bacteria</taxon>
        <taxon>Pseudomonadati</taxon>
        <taxon>Pseudomonadota</taxon>
        <taxon>Betaproteobacteria</taxon>
        <taxon>Neisseriales</taxon>
        <taxon>Neisseriaceae</taxon>
        <taxon>Neisseria</taxon>
    </lineage>
</organism>
<name>A0A5P3MSS2_NEIAN</name>
<protein>
    <submittedName>
        <fullName evidence="1">Uncharacterized protein</fullName>
    </submittedName>
</protein>
<dbReference type="EMBL" id="CP031699">
    <property type="protein sequence ID" value="QEY23689.1"/>
    <property type="molecule type" value="Genomic_DNA"/>
</dbReference>
<gene>
    <name evidence="1" type="ORF">D0T90_03530</name>
</gene>
<proteinExistence type="predicted"/>
<accession>A0A5P3MSS2</accession>
<dbReference type="KEGG" id="naq:D0T90_03530"/>
<evidence type="ECO:0000313" key="1">
    <source>
        <dbReference type="EMBL" id="QEY23689.1"/>
    </source>
</evidence>
<evidence type="ECO:0000313" key="2">
    <source>
        <dbReference type="Proteomes" id="UP000325536"/>
    </source>
</evidence>
<keyword evidence="2" id="KW-1185">Reference proteome</keyword>
<dbReference type="AlphaFoldDB" id="A0A5P3MSS2"/>
<sequence>MFTNRFRFRQKGKSARVCSFYLPFLYGENRCLLLMANIKIYDLKSYGYIEFLDLKTAIGYNRIIKFLYWIKAVCKNGCQEQIP</sequence>
<reference evidence="1 2" key="1">
    <citation type="submission" date="2018-08" db="EMBL/GenBank/DDBJ databases">
        <title>Neisseria animalis ATCC 49930 complete genome.</title>
        <authorList>
            <person name="Veseli I.A."/>
            <person name="Mascarenhas dos Santos A.C."/>
            <person name="Buttler R."/>
            <person name="Pombert J.-F."/>
        </authorList>
    </citation>
    <scope>NUCLEOTIDE SEQUENCE [LARGE SCALE GENOMIC DNA]</scope>
    <source>
        <strain evidence="1 2">ATCC 49930</strain>
    </source>
</reference>
<dbReference type="Proteomes" id="UP000325536">
    <property type="component" value="Chromosome"/>
</dbReference>